<organism evidence="1 2">
    <name type="scientific">Dictyostelium discoideum</name>
    <name type="common">Social amoeba</name>
    <dbReference type="NCBI Taxonomy" id="44689"/>
    <lineage>
        <taxon>Eukaryota</taxon>
        <taxon>Amoebozoa</taxon>
        <taxon>Evosea</taxon>
        <taxon>Eumycetozoa</taxon>
        <taxon>Dictyostelia</taxon>
        <taxon>Dictyosteliales</taxon>
        <taxon>Dictyosteliaceae</taxon>
        <taxon>Dictyostelium</taxon>
    </lineage>
</organism>
<dbReference type="HOGENOM" id="CLU_416474_0_0_1"/>
<dbReference type="PANTHER" id="PTHR32488">
    <property type="entry name" value="UPF0746 PROTEIN DDB_G0280785-RELATED"/>
    <property type="match status" value="1"/>
</dbReference>
<dbReference type="dictyBase" id="DDB_G0295763"/>
<proteinExistence type="predicted"/>
<gene>
    <name evidence="1" type="ORF">DDB_G0295763</name>
</gene>
<dbReference type="InterPro" id="IPR051904">
    <property type="entry name" value="UPF0746_actin_org"/>
</dbReference>
<dbReference type="OMA" id="FINEIMR"/>
<dbReference type="EMBL" id="AAFI02000005">
    <property type="protein sequence ID" value="EEU04150.1"/>
    <property type="molecule type" value="Genomic_DNA"/>
</dbReference>
<dbReference type="PaxDb" id="44689-DDB0252729"/>
<dbReference type="VEuPathDB" id="AmoebaDB:DDB_G0295763"/>
<sequence length="659" mass="79495">MEINFWKFYRNKYLNKIIYSNFEFSNIYSYDRLYNVSEILSKYTNGIEILKDKVKNNQYLFFEIKITGIIRETFPNLILELIKKDELFYNQLFGNNEYYSKNFNLNELFIKIIQSSNLVALKSFIKLIYKKNKNKINKFNDNFKVFNYKSLKMLKYIITIGGDKLLKNLEYGDIELFNNSFKLKHLIEILKFSSQTMSSNNQINKEILESNLFTNQLKKLSINEILEEYSSILNNNQQPEIKFKILELINLFYLIINKNENEKPLNYYILFKNENEIENKIYQDYQQQEPQQRQIELNPNSNETTSKRQEIEYLINSFILSSNNIELLDKVIKENNSINFYEKYKSITFSRILSIEILNYFFENYQDLFFNDLNLNWVNIESIKVFKHYKLLMKSLNRNLSIIINDSNHQIELIPNQFKTVSTNFKKPGELFLDLLLNYNNNHLKEIPNLDLFKELIYNSLNYYNKQDSFIEILKTFKIKSSSFDFSLIENENHNNYKIIKWLFSKTPTTFNEFKNSKKEIIINQNLKINSINNEQLFISLFKIGYYKKIFQLLDNNQISRMNIINFHFPGNSIDTKYYIKYITVEYIDYLFNFIFNKKIEIMQLGCHSKKFNWETFINEIMRNGDLLIFKHLIKNYGGSFIINSQLFNLEFKEFYKNK</sequence>
<evidence type="ECO:0000313" key="1">
    <source>
        <dbReference type="EMBL" id="EEU04150.1"/>
    </source>
</evidence>
<evidence type="ECO:0000313" key="2">
    <source>
        <dbReference type="Proteomes" id="UP000002195"/>
    </source>
</evidence>
<keyword evidence="2" id="KW-1185">Reference proteome</keyword>
<dbReference type="FunCoup" id="C7FZX5">
    <property type="interactions" value="4"/>
</dbReference>
<dbReference type="Proteomes" id="UP000002195">
    <property type="component" value="Unassembled WGS sequence"/>
</dbReference>
<dbReference type="AlphaFoldDB" id="C7FZX5"/>
<accession>C7FZX5</accession>
<protein>
    <submittedName>
        <fullName evidence="1">Uncharacterized protein</fullName>
    </submittedName>
</protein>
<dbReference type="KEGG" id="ddi:DDB_G0295763"/>
<dbReference type="RefSeq" id="XP_002649200.1">
    <property type="nucleotide sequence ID" value="XM_002649154.1"/>
</dbReference>
<name>C7FZX5_DICDI</name>
<dbReference type="PhylomeDB" id="C7FZX5"/>
<comment type="caution">
    <text evidence="1">The sequence shown here is derived from an EMBL/GenBank/DDBJ whole genome shotgun (WGS) entry which is preliminary data.</text>
</comment>
<dbReference type="GeneID" id="8617250"/>
<dbReference type="PANTHER" id="PTHR32488:SF76">
    <property type="entry name" value="ANKYRIN REPEAT-CONTAINING PROTEIN-RELATED"/>
    <property type="match status" value="1"/>
</dbReference>
<dbReference type="InParanoid" id="C7FZX5"/>
<dbReference type="eggNOG" id="ENOG502S90T">
    <property type="taxonomic scope" value="Eukaryota"/>
</dbReference>
<reference evidence="1 2" key="1">
    <citation type="journal article" date="2005" name="Nature">
        <title>The genome of the social amoeba Dictyostelium discoideum.</title>
        <authorList>
            <consortium name="The Dictyostelium discoideum Sequencing Consortium"/>
            <person name="Eichinger L."/>
            <person name="Pachebat J.A."/>
            <person name="Glockner G."/>
            <person name="Rajandream M.A."/>
            <person name="Sucgang R."/>
            <person name="Berriman M."/>
            <person name="Song J."/>
            <person name="Olsen R."/>
            <person name="Szafranski K."/>
            <person name="Xu Q."/>
            <person name="Tunggal B."/>
            <person name="Kummerfeld S."/>
            <person name="Madera M."/>
            <person name="Konfortov B.A."/>
            <person name="Rivero F."/>
            <person name="Bankier A.T."/>
            <person name="Lehmann R."/>
            <person name="Hamlin N."/>
            <person name="Davies R."/>
            <person name="Gaudet P."/>
            <person name="Fey P."/>
            <person name="Pilcher K."/>
            <person name="Chen G."/>
            <person name="Saunders D."/>
            <person name="Sodergren E."/>
            <person name="Davis P."/>
            <person name="Kerhornou A."/>
            <person name="Nie X."/>
            <person name="Hall N."/>
            <person name="Anjard C."/>
            <person name="Hemphill L."/>
            <person name="Bason N."/>
            <person name="Farbrother P."/>
            <person name="Desany B."/>
            <person name="Just E."/>
            <person name="Morio T."/>
            <person name="Rost R."/>
            <person name="Churcher C."/>
            <person name="Cooper J."/>
            <person name="Haydock S."/>
            <person name="van Driessche N."/>
            <person name="Cronin A."/>
            <person name="Goodhead I."/>
            <person name="Muzny D."/>
            <person name="Mourier T."/>
            <person name="Pain A."/>
            <person name="Lu M."/>
            <person name="Harper D."/>
            <person name="Lindsay R."/>
            <person name="Hauser H."/>
            <person name="James K."/>
            <person name="Quiles M."/>
            <person name="Madan Babu M."/>
            <person name="Saito T."/>
            <person name="Buchrieser C."/>
            <person name="Wardroper A."/>
            <person name="Felder M."/>
            <person name="Thangavelu M."/>
            <person name="Johnson D."/>
            <person name="Knights A."/>
            <person name="Loulseged H."/>
            <person name="Mungall K."/>
            <person name="Oliver K."/>
            <person name="Price C."/>
            <person name="Quail M.A."/>
            <person name="Urushihara H."/>
            <person name="Hernandez J."/>
            <person name="Rabbinowitsch E."/>
            <person name="Steffen D."/>
            <person name="Sanders M."/>
            <person name="Ma J."/>
            <person name="Kohara Y."/>
            <person name="Sharp S."/>
            <person name="Simmonds M."/>
            <person name="Spiegler S."/>
            <person name="Tivey A."/>
            <person name="Sugano S."/>
            <person name="White B."/>
            <person name="Walker D."/>
            <person name="Woodward J."/>
            <person name="Winckler T."/>
            <person name="Tanaka Y."/>
            <person name="Shaulsky G."/>
            <person name="Schleicher M."/>
            <person name="Weinstock G."/>
            <person name="Rosenthal A."/>
            <person name="Cox E.C."/>
            <person name="Chisholm R.L."/>
            <person name="Gibbs R."/>
            <person name="Loomis W.F."/>
            <person name="Platzer M."/>
            <person name="Kay R.R."/>
            <person name="Williams J."/>
            <person name="Dear P.H."/>
            <person name="Noegel A.A."/>
            <person name="Barrell B."/>
            <person name="Kuspa A."/>
        </authorList>
    </citation>
    <scope>NUCLEOTIDE SEQUENCE [LARGE SCALE GENOMIC DNA]</scope>
    <source>
        <strain evidence="1 2">AX4</strain>
    </source>
</reference>